<protein>
    <submittedName>
        <fullName evidence="2">Uncharacterized protein</fullName>
    </submittedName>
</protein>
<feature type="compositionally biased region" description="Gly residues" evidence="1">
    <location>
        <begin position="39"/>
        <end position="48"/>
    </location>
</feature>
<sequence>MLSRSQRSNLNQENPQLRPHSNSLHPTKTPARQALAGPSKGGLTGGKGLQTTTAKAAGRVLGAKDGNKGKGAAESTLLFPGKASTSTSAAGPSCAPVKPAPAPFLPSQLRTPSPGLHKFAPLSFSPEVEPDVEVEQEEQELDLSEDREVQLAGESSADYDEPFEPDFPLPDFKAAGLGAAFRATPFFPCEDLAEWEKRDEEERKAFKAELDGEMIKDDFIDSLFDSTKPIFPVPKRQPLSSKPSNTSSAASRGRPTSVLGNSTNRRPPALGAPSTASCPPSTLRKATPATASTLRQSNAPPTATKSSLVVKPSSARPPAASSLSRSLSPSIAAPRPRPPLAGAKSASAVPSRLSKTSSSSLKTLYEGGAPMPKQKASLVGDAEAEGELGIWGIEDTGLGLLEDGLEMEEREEFAFEL</sequence>
<feature type="region of interest" description="Disordered" evidence="1">
    <location>
        <begin position="1"/>
        <end position="52"/>
    </location>
</feature>
<keyword evidence="3" id="KW-1185">Reference proteome</keyword>
<feature type="compositionally biased region" description="Low complexity" evidence="1">
    <location>
        <begin position="353"/>
        <end position="364"/>
    </location>
</feature>
<feature type="compositionally biased region" description="Polar residues" evidence="1">
    <location>
        <begin position="289"/>
        <end position="307"/>
    </location>
</feature>
<dbReference type="AlphaFoldDB" id="A0A1Y2G3S1"/>
<dbReference type="OrthoDB" id="2536553at2759"/>
<feature type="compositionally biased region" description="Polar residues" evidence="1">
    <location>
        <begin position="1"/>
        <end position="26"/>
    </location>
</feature>
<evidence type="ECO:0000313" key="3">
    <source>
        <dbReference type="Proteomes" id="UP000193467"/>
    </source>
</evidence>
<proteinExistence type="predicted"/>
<dbReference type="Proteomes" id="UP000193467">
    <property type="component" value="Unassembled WGS sequence"/>
</dbReference>
<feature type="compositionally biased region" description="Low complexity" evidence="1">
    <location>
        <begin position="240"/>
        <end position="251"/>
    </location>
</feature>
<feature type="region of interest" description="Disordered" evidence="1">
    <location>
        <begin position="79"/>
        <end position="168"/>
    </location>
</feature>
<feature type="compositionally biased region" description="Acidic residues" evidence="1">
    <location>
        <begin position="128"/>
        <end position="143"/>
    </location>
</feature>
<name>A0A1Y2G3S1_9BASI</name>
<accession>A0A1Y2G3S1</accession>
<organism evidence="2 3">
    <name type="scientific">Leucosporidium creatinivorum</name>
    <dbReference type="NCBI Taxonomy" id="106004"/>
    <lineage>
        <taxon>Eukaryota</taxon>
        <taxon>Fungi</taxon>
        <taxon>Dikarya</taxon>
        <taxon>Basidiomycota</taxon>
        <taxon>Pucciniomycotina</taxon>
        <taxon>Microbotryomycetes</taxon>
        <taxon>Leucosporidiales</taxon>
        <taxon>Leucosporidium</taxon>
    </lineage>
</organism>
<feature type="region of interest" description="Disordered" evidence="1">
    <location>
        <begin position="230"/>
        <end position="380"/>
    </location>
</feature>
<reference evidence="2 3" key="1">
    <citation type="submission" date="2016-07" db="EMBL/GenBank/DDBJ databases">
        <title>Pervasive Adenine N6-methylation of Active Genes in Fungi.</title>
        <authorList>
            <consortium name="DOE Joint Genome Institute"/>
            <person name="Mondo S.J."/>
            <person name="Dannebaum R.O."/>
            <person name="Kuo R.C."/>
            <person name="Labutti K."/>
            <person name="Haridas S."/>
            <person name="Kuo A."/>
            <person name="Salamov A."/>
            <person name="Ahrendt S.R."/>
            <person name="Lipzen A."/>
            <person name="Sullivan W."/>
            <person name="Andreopoulos W.B."/>
            <person name="Clum A."/>
            <person name="Lindquist E."/>
            <person name="Daum C."/>
            <person name="Ramamoorthy G.K."/>
            <person name="Gryganskyi A."/>
            <person name="Culley D."/>
            <person name="Magnuson J.K."/>
            <person name="James T.Y."/>
            <person name="O'Malley M.A."/>
            <person name="Stajich J.E."/>
            <person name="Spatafora J.W."/>
            <person name="Visel A."/>
            <person name="Grigoriev I.V."/>
        </authorList>
    </citation>
    <scope>NUCLEOTIDE SEQUENCE [LARGE SCALE GENOMIC DNA]</scope>
    <source>
        <strain evidence="2 3">62-1032</strain>
    </source>
</reference>
<comment type="caution">
    <text evidence="2">The sequence shown here is derived from an EMBL/GenBank/DDBJ whole genome shotgun (WGS) entry which is preliminary data.</text>
</comment>
<gene>
    <name evidence="2" type="ORF">BCR35DRAFT_350127</name>
</gene>
<feature type="compositionally biased region" description="Low complexity" evidence="1">
    <location>
        <begin position="312"/>
        <end position="334"/>
    </location>
</feature>
<evidence type="ECO:0000256" key="1">
    <source>
        <dbReference type="SAM" id="MobiDB-lite"/>
    </source>
</evidence>
<dbReference type="InParanoid" id="A0A1Y2G3S1"/>
<dbReference type="EMBL" id="MCGR01000005">
    <property type="protein sequence ID" value="ORY89680.1"/>
    <property type="molecule type" value="Genomic_DNA"/>
</dbReference>
<evidence type="ECO:0000313" key="2">
    <source>
        <dbReference type="EMBL" id="ORY89680.1"/>
    </source>
</evidence>